<protein>
    <submittedName>
        <fullName evidence="2">DUF1266 domain-containing protein</fullName>
    </submittedName>
</protein>
<proteinExistence type="predicted"/>
<evidence type="ECO:0000313" key="3">
    <source>
        <dbReference type="Proteomes" id="UP000295157"/>
    </source>
</evidence>
<reference evidence="2 3" key="1">
    <citation type="submission" date="2019-02" db="EMBL/GenBank/DDBJ databases">
        <title>Draft genome sequences of novel Actinobacteria.</title>
        <authorList>
            <person name="Sahin N."/>
            <person name="Ay H."/>
            <person name="Saygin H."/>
        </authorList>
    </citation>
    <scope>NUCLEOTIDE SEQUENCE [LARGE SCALE GENOMIC DNA]</scope>
    <source>
        <strain evidence="2 3">KC201</strain>
    </source>
</reference>
<dbReference type="Proteomes" id="UP000295157">
    <property type="component" value="Unassembled WGS sequence"/>
</dbReference>
<dbReference type="InterPro" id="IPR009677">
    <property type="entry name" value="DUF1266"/>
</dbReference>
<organism evidence="2 3">
    <name type="scientific">Nonomuraea longispora</name>
    <dbReference type="NCBI Taxonomy" id="1848320"/>
    <lineage>
        <taxon>Bacteria</taxon>
        <taxon>Bacillati</taxon>
        <taxon>Actinomycetota</taxon>
        <taxon>Actinomycetes</taxon>
        <taxon>Streptosporangiales</taxon>
        <taxon>Streptosporangiaceae</taxon>
        <taxon>Nonomuraea</taxon>
    </lineage>
</organism>
<feature type="domain" description="DUF1266" evidence="1">
    <location>
        <begin position="203"/>
        <end position="397"/>
    </location>
</feature>
<evidence type="ECO:0000259" key="1">
    <source>
        <dbReference type="Pfam" id="PF06889"/>
    </source>
</evidence>
<accession>A0A4R4N633</accession>
<dbReference type="AlphaFoldDB" id="A0A4R4N633"/>
<keyword evidence="3" id="KW-1185">Reference proteome</keyword>
<gene>
    <name evidence="2" type="ORF">E1267_23380</name>
</gene>
<sequence length="403" mass="45089">MFAHMGMPINNPAGQGATWVAPTDVERALFEAKSRGDWDAYVSVLLGVDTFSYKPKDRVDNRKLVINWLPEQGPEGKECLVVYTRGELPPRRHDAVACEVTLPFPPEEWWGGELQGMLVNPGSPSGTYFPDAKRKRRHWKSLRKSVPKRGHDADQLLTRYTGPLHGPLAHGLACGGHLSVHNGVIWNEVGDVYSHYEGDVETLRESWGVTDRAGWQTQVTALLEGRNSPIEPEFLLQVRDDLARQYPGSQRDPSMWQQAAASVLAQKGMGPPGIDAMMQLIGRIARYEDRFRADGILPPDGYVTSALGYDFGRAVNFARWGLSARFAEPYEVEQVVIKAGELTRQVYGTWESFSAGYILGRVLRFDEEAFGHMYESALTPHRILTQDSGSPWRNIPFALDAPR</sequence>
<dbReference type="Pfam" id="PF06889">
    <property type="entry name" value="DUF1266"/>
    <property type="match status" value="1"/>
</dbReference>
<name>A0A4R4N633_9ACTN</name>
<evidence type="ECO:0000313" key="2">
    <source>
        <dbReference type="EMBL" id="TDC04281.1"/>
    </source>
</evidence>
<comment type="caution">
    <text evidence="2">The sequence shown here is derived from an EMBL/GenBank/DDBJ whole genome shotgun (WGS) entry which is preliminary data.</text>
</comment>
<dbReference type="OrthoDB" id="4322331at2"/>
<dbReference type="EMBL" id="SMJZ01000092">
    <property type="protein sequence ID" value="TDC04281.1"/>
    <property type="molecule type" value="Genomic_DNA"/>
</dbReference>